<dbReference type="CDD" id="cd03823">
    <property type="entry name" value="GT4_ExpE7-like"/>
    <property type="match status" value="1"/>
</dbReference>
<dbReference type="PANTHER" id="PTHR45947">
    <property type="entry name" value="SULFOQUINOVOSYL TRANSFERASE SQD2"/>
    <property type="match status" value="1"/>
</dbReference>
<sequence>MHVMLANNIYPPIAAGGAELIVAYLAEELVRRGAQVTVVSTCGPEMEPYPVEQRNGVEVVRFFPKNVYWHFDRGHAKRLDKMRWHLTDAWNRDAARRIRTIMDQRRPDLFHTHLVDGFSASIWRSAQRAGLPVVHTAHDYHLICPRAFMLSKSWKLCTNPSLGCRTYRRWHVATAKDIDVFCSPSRFLIDQHVAAGLKVADTRVVRNGIPLPDALPAAKGEGPLRLLMPARLTVEKGVRVVLDAMRLIGADTPVELHVAGRGALEPEVQAAAAADPRIRYHGYVSGDQKATLFSQADVFLLPSLWYENAPVVIVEAAAYGLGVIASRIGAIPEFVRDGETGVLFEPGSAEDLASTIRRVAHDPQLRQVFREKSGPFAQSFTVERMCDAYQAVYSDLLARRAGEQGLRRAS</sequence>
<gene>
    <name evidence="3" type="ORF">EYR15_04065</name>
</gene>
<keyword evidence="4" id="KW-1185">Reference proteome</keyword>
<dbReference type="InterPro" id="IPR001296">
    <property type="entry name" value="Glyco_trans_1"/>
</dbReference>
<dbReference type="Pfam" id="PF13439">
    <property type="entry name" value="Glyco_transf_4"/>
    <property type="match status" value="1"/>
</dbReference>
<dbReference type="SUPFAM" id="SSF53756">
    <property type="entry name" value="UDP-Glycosyltransferase/glycogen phosphorylase"/>
    <property type="match status" value="1"/>
</dbReference>
<dbReference type="Gene3D" id="3.40.50.2000">
    <property type="entry name" value="Glycogen Phosphorylase B"/>
    <property type="match status" value="2"/>
</dbReference>
<evidence type="ECO:0000313" key="4">
    <source>
        <dbReference type="Proteomes" id="UP000291613"/>
    </source>
</evidence>
<dbReference type="Pfam" id="PF00534">
    <property type="entry name" value="Glycos_transf_1"/>
    <property type="match status" value="1"/>
</dbReference>
<dbReference type="InterPro" id="IPR050194">
    <property type="entry name" value="Glycosyltransferase_grp1"/>
</dbReference>
<dbReference type="GO" id="GO:0016757">
    <property type="term" value="F:glycosyltransferase activity"/>
    <property type="evidence" value="ECO:0007669"/>
    <property type="project" value="InterPro"/>
</dbReference>
<dbReference type="Proteomes" id="UP000291613">
    <property type="component" value="Unassembled WGS sequence"/>
</dbReference>
<dbReference type="InterPro" id="IPR028098">
    <property type="entry name" value="Glyco_trans_4-like_N"/>
</dbReference>
<protein>
    <submittedName>
        <fullName evidence="3">Glycosyltransferase</fullName>
    </submittedName>
</protein>
<name>A0A4Q9GLT5_9HYPH</name>
<dbReference type="AlphaFoldDB" id="A0A4Q9GLT5"/>
<evidence type="ECO:0000313" key="3">
    <source>
        <dbReference type="EMBL" id="TBN54045.1"/>
    </source>
</evidence>
<proteinExistence type="predicted"/>
<dbReference type="EMBL" id="SIUB01000002">
    <property type="protein sequence ID" value="TBN54045.1"/>
    <property type="molecule type" value="Genomic_DNA"/>
</dbReference>
<dbReference type="RefSeq" id="WP_131001640.1">
    <property type="nucleotide sequence ID" value="NZ_JBHSZR010000005.1"/>
</dbReference>
<feature type="domain" description="Glycosyl transferase family 1" evidence="1">
    <location>
        <begin position="219"/>
        <end position="372"/>
    </location>
</feature>
<evidence type="ECO:0000259" key="2">
    <source>
        <dbReference type="Pfam" id="PF13439"/>
    </source>
</evidence>
<keyword evidence="3" id="KW-0808">Transferase</keyword>
<organism evidence="3 4">
    <name type="scientific">Hansschlegelia quercus</name>
    <dbReference type="NCBI Taxonomy" id="2528245"/>
    <lineage>
        <taxon>Bacteria</taxon>
        <taxon>Pseudomonadati</taxon>
        <taxon>Pseudomonadota</taxon>
        <taxon>Alphaproteobacteria</taxon>
        <taxon>Hyphomicrobiales</taxon>
        <taxon>Methylopilaceae</taxon>
        <taxon>Hansschlegelia</taxon>
    </lineage>
</organism>
<evidence type="ECO:0000259" key="1">
    <source>
        <dbReference type="Pfam" id="PF00534"/>
    </source>
</evidence>
<dbReference type="OrthoDB" id="9807414at2"/>
<feature type="domain" description="Glycosyltransferase subfamily 4-like N-terminal" evidence="2">
    <location>
        <begin position="16"/>
        <end position="210"/>
    </location>
</feature>
<dbReference type="PANTHER" id="PTHR45947:SF13">
    <property type="entry name" value="TRANSFERASE"/>
    <property type="match status" value="1"/>
</dbReference>
<comment type="caution">
    <text evidence="3">The sequence shown here is derived from an EMBL/GenBank/DDBJ whole genome shotgun (WGS) entry which is preliminary data.</text>
</comment>
<accession>A0A4Q9GLT5</accession>
<reference evidence="3 4" key="1">
    <citation type="submission" date="2019-02" db="EMBL/GenBank/DDBJ databases">
        <title>Hansschlegelia quercus sp. nov., a novel methylotrophic bacterium from buds of oak (Quercus robur L.).</title>
        <authorList>
            <person name="Agafonova N.V."/>
            <person name="Kaparullina E.N."/>
            <person name="Grouzdev D.S."/>
            <person name="Doronina N.V."/>
        </authorList>
    </citation>
    <scope>NUCLEOTIDE SEQUENCE [LARGE SCALE GENOMIC DNA]</scope>
    <source>
        <strain evidence="3 4">Dub</strain>
    </source>
</reference>